<dbReference type="InterPro" id="IPR007864">
    <property type="entry name" value="UreE_C_dom"/>
</dbReference>
<dbReference type="InterPro" id="IPR004029">
    <property type="entry name" value="UreE_N"/>
</dbReference>
<evidence type="ECO:0000256" key="1">
    <source>
        <dbReference type="ARBA" id="ARBA00004496"/>
    </source>
</evidence>
<reference evidence="8 9" key="1">
    <citation type="submission" date="2020-08" db="EMBL/GenBank/DDBJ databases">
        <title>Genomic Encyclopedia of Type Strains, Phase IV (KMG-IV): sequencing the most valuable type-strain genomes for metagenomic binning, comparative biology and taxonomic classification.</title>
        <authorList>
            <person name="Goeker M."/>
        </authorList>
    </citation>
    <scope>NUCLEOTIDE SEQUENCE [LARGE SCALE GENOMIC DNA]</scope>
    <source>
        <strain evidence="8 9">DSM 26189</strain>
    </source>
</reference>
<dbReference type="GO" id="GO:0016151">
    <property type="term" value="F:nickel cation binding"/>
    <property type="evidence" value="ECO:0007669"/>
    <property type="project" value="UniProtKB-UniRule"/>
</dbReference>
<protein>
    <recommendedName>
        <fullName evidence="5">Urease accessory protein UreE</fullName>
    </recommendedName>
</protein>
<organism evidence="8 9">
    <name type="scientific">Sphingobium jiangsuense</name>
    <dbReference type="NCBI Taxonomy" id="870476"/>
    <lineage>
        <taxon>Bacteria</taxon>
        <taxon>Pseudomonadati</taxon>
        <taxon>Pseudomonadota</taxon>
        <taxon>Alphaproteobacteria</taxon>
        <taxon>Sphingomonadales</taxon>
        <taxon>Sphingomonadaceae</taxon>
        <taxon>Sphingobium</taxon>
    </lineage>
</organism>
<dbReference type="Pfam" id="PF02814">
    <property type="entry name" value="UreE_N"/>
    <property type="match status" value="1"/>
</dbReference>
<dbReference type="Pfam" id="PF05194">
    <property type="entry name" value="UreE_C"/>
    <property type="match status" value="1"/>
</dbReference>
<dbReference type="HAMAP" id="MF_00822">
    <property type="entry name" value="UreE"/>
    <property type="match status" value="1"/>
</dbReference>
<feature type="compositionally biased region" description="Basic residues" evidence="6">
    <location>
        <begin position="156"/>
        <end position="166"/>
    </location>
</feature>
<keyword evidence="4 5" id="KW-0143">Chaperone</keyword>
<proteinExistence type="inferred from homology"/>
<feature type="region of interest" description="Disordered" evidence="6">
    <location>
        <begin position="141"/>
        <end position="166"/>
    </location>
</feature>
<keyword evidence="2 5" id="KW-0963">Cytoplasm</keyword>
<dbReference type="SUPFAM" id="SSF69287">
    <property type="entry name" value="Urease metallochaperone UreE, N-terminal domain"/>
    <property type="match status" value="1"/>
</dbReference>
<name>A0A7W6BJB6_9SPHN</name>
<dbReference type="NCBIfam" id="NF009751">
    <property type="entry name" value="PRK13261.1-1"/>
    <property type="match status" value="1"/>
</dbReference>
<evidence type="ECO:0000256" key="5">
    <source>
        <dbReference type="HAMAP-Rule" id="MF_00822"/>
    </source>
</evidence>
<dbReference type="Proteomes" id="UP000571950">
    <property type="component" value="Unassembled WGS sequence"/>
</dbReference>
<gene>
    <name evidence="5" type="primary">ureE</name>
    <name evidence="8" type="ORF">GGR43_001742</name>
</gene>
<sequence length="166" mass="17840">MPVAHIVLSPFDWSRARAADVITLDHDARHRRRISLVADGGTAFLLDLPRAAVLRDGDALQLEDGRLIRVAAAAEPLMHVAAGSSVGLARLAWHVGNRHLPAMIGDDHLLLREDHVIAAMLEGLGATVTYVSAAFTPEQGAYSGTGAHDHAPAQGQHHHHHHDHAH</sequence>
<dbReference type="GO" id="GO:0005737">
    <property type="term" value="C:cytoplasm"/>
    <property type="evidence" value="ECO:0007669"/>
    <property type="project" value="UniProtKB-SubCell"/>
</dbReference>
<dbReference type="GO" id="GO:0019627">
    <property type="term" value="P:urea metabolic process"/>
    <property type="evidence" value="ECO:0007669"/>
    <property type="project" value="InterPro"/>
</dbReference>
<dbReference type="GO" id="GO:0006457">
    <property type="term" value="P:protein folding"/>
    <property type="evidence" value="ECO:0007669"/>
    <property type="project" value="InterPro"/>
</dbReference>
<dbReference type="EMBL" id="JACIDT010000005">
    <property type="protein sequence ID" value="MBB3926027.1"/>
    <property type="molecule type" value="Genomic_DNA"/>
</dbReference>
<evidence type="ECO:0000256" key="6">
    <source>
        <dbReference type="SAM" id="MobiDB-lite"/>
    </source>
</evidence>
<keyword evidence="3 5" id="KW-0533">Nickel</keyword>
<dbReference type="InterPro" id="IPR012406">
    <property type="entry name" value="UreE"/>
</dbReference>
<feature type="domain" description="UreE urease accessory N-terminal" evidence="7">
    <location>
        <begin position="3"/>
        <end position="68"/>
    </location>
</feature>
<accession>A0A7W6BJB6</accession>
<comment type="subcellular location">
    <subcellularLocation>
        <location evidence="1 5">Cytoplasm</location>
    </subcellularLocation>
</comment>
<dbReference type="PIRSF" id="PIRSF036402">
    <property type="entry name" value="Ureas_acces_UreE"/>
    <property type="match status" value="1"/>
</dbReference>
<evidence type="ECO:0000256" key="4">
    <source>
        <dbReference type="ARBA" id="ARBA00023186"/>
    </source>
</evidence>
<dbReference type="Gene3D" id="3.30.70.790">
    <property type="entry name" value="UreE, C-terminal domain"/>
    <property type="match status" value="1"/>
</dbReference>
<comment type="caution">
    <text evidence="8">The sequence shown here is derived from an EMBL/GenBank/DDBJ whole genome shotgun (WGS) entry which is preliminary data.</text>
</comment>
<dbReference type="GO" id="GO:0065003">
    <property type="term" value="P:protein-containing complex assembly"/>
    <property type="evidence" value="ECO:0007669"/>
    <property type="project" value="InterPro"/>
</dbReference>
<dbReference type="AlphaFoldDB" id="A0A7W6BJB6"/>
<evidence type="ECO:0000313" key="8">
    <source>
        <dbReference type="EMBL" id="MBB3926027.1"/>
    </source>
</evidence>
<dbReference type="CDD" id="cd00571">
    <property type="entry name" value="UreE"/>
    <property type="match status" value="1"/>
</dbReference>
<keyword evidence="9" id="KW-1185">Reference proteome</keyword>
<evidence type="ECO:0000256" key="3">
    <source>
        <dbReference type="ARBA" id="ARBA00022596"/>
    </source>
</evidence>
<dbReference type="Gene3D" id="2.60.260.20">
    <property type="entry name" value="Urease metallochaperone UreE, N-terminal domain"/>
    <property type="match status" value="1"/>
</dbReference>
<evidence type="ECO:0000313" key="9">
    <source>
        <dbReference type="Proteomes" id="UP000571950"/>
    </source>
</evidence>
<comment type="function">
    <text evidence="5">Involved in urease metallocenter assembly. Binds nickel. Probably functions as a nickel donor during metallocenter assembly.</text>
</comment>
<dbReference type="InterPro" id="IPR036118">
    <property type="entry name" value="UreE_N_sf"/>
</dbReference>
<dbReference type="RefSeq" id="WP_188071584.1">
    <property type="nucleotide sequence ID" value="NZ_BSPS01000119.1"/>
</dbReference>
<evidence type="ECO:0000259" key="7">
    <source>
        <dbReference type="SMART" id="SM00988"/>
    </source>
</evidence>
<evidence type="ECO:0000256" key="2">
    <source>
        <dbReference type="ARBA" id="ARBA00022490"/>
    </source>
</evidence>
<dbReference type="GO" id="GO:0051082">
    <property type="term" value="F:unfolded protein binding"/>
    <property type="evidence" value="ECO:0007669"/>
    <property type="project" value="UniProtKB-UniRule"/>
</dbReference>
<dbReference type="SUPFAM" id="SSF69737">
    <property type="entry name" value="Urease metallochaperone UreE, C-terminal domain"/>
    <property type="match status" value="1"/>
</dbReference>
<comment type="similarity">
    <text evidence="5">Belongs to the UreE family.</text>
</comment>
<dbReference type="SMART" id="SM00988">
    <property type="entry name" value="UreE_N"/>
    <property type="match status" value="1"/>
</dbReference>